<sequence length="339" mass="38889">MMSQLLLLLLLSGLLDLTKTWTGPHSLRVLKTIWSGPHGSKPHFIAVCYVDDTQLLLFDNDVEEPKVEHREPWVHKMEAGFLEGESRLYKHLAQVATVSLNNLRKHHNQSDTGFHTYQWNCGCETGPDARFLRGNDDHAYDGEDYMYLNEDLHSWIAVDKVAQINKLEWEATYQIELIRNELEIGCVDWLHKYLQYGKETLQHADPPKTHVTRKHISDHEATLKCWALGFYPAEITLIWQHDWQDLTQEMEFVETRPGGDGTFQKWAAVVVPSGEEQKYTCHVQHMGLPKPLNLRWEPPESPALSTDIIVSLLLLGAVVTGALVAGAVIWRKKRSSRKK</sequence>
<dbReference type="SUPFAM" id="SSF48726">
    <property type="entry name" value="Immunoglobulin"/>
    <property type="match status" value="1"/>
</dbReference>
<dbReference type="Proteomes" id="UP001652624">
    <property type="component" value="Chromosome 4"/>
</dbReference>
<dbReference type="InterPro" id="IPR036179">
    <property type="entry name" value="Ig-like_dom_sf"/>
</dbReference>
<protein>
    <submittedName>
        <fullName evidence="15">Saoe class I histocompatibility antigen, A alpha chain-like</fullName>
    </submittedName>
</protein>
<keyword evidence="6" id="KW-0391">Immunity</keyword>
<feature type="signal peptide" evidence="12">
    <location>
        <begin position="1"/>
        <end position="20"/>
    </location>
</feature>
<dbReference type="Gene3D" id="2.60.40.10">
    <property type="entry name" value="Immunoglobulins"/>
    <property type="match status" value="1"/>
</dbReference>
<comment type="function">
    <text evidence="1">Involved in the presentation of foreign antigens to the immune system.</text>
</comment>
<evidence type="ECO:0000256" key="10">
    <source>
        <dbReference type="RuleBase" id="RU004439"/>
    </source>
</evidence>
<evidence type="ECO:0000256" key="4">
    <source>
        <dbReference type="ARBA" id="ARBA00022451"/>
    </source>
</evidence>
<dbReference type="STRING" id="9365.ENSEEUP00000012436"/>
<dbReference type="InterPro" id="IPR050208">
    <property type="entry name" value="MHC_class-I_related"/>
</dbReference>
<feature type="chain" id="PRO_5010161154" evidence="12">
    <location>
        <begin position="21"/>
        <end position="339"/>
    </location>
</feature>
<dbReference type="GO" id="GO:0005102">
    <property type="term" value="F:signaling receptor binding"/>
    <property type="evidence" value="ECO:0007669"/>
    <property type="project" value="TreeGrafter"/>
</dbReference>
<feature type="transmembrane region" description="Helical" evidence="11">
    <location>
        <begin position="308"/>
        <end position="330"/>
    </location>
</feature>
<evidence type="ECO:0000313" key="15">
    <source>
        <dbReference type="RefSeq" id="XP_016050726.1"/>
    </source>
</evidence>
<dbReference type="InterPro" id="IPR003006">
    <property type="entry name" value="Ig/MHC_CS"/>
</dbReference>
<keyword evidence="5 11" id="KW-0812">Transmembrane</keyword>
<feature type="domain" description="Ig-like" evidence="13">
    <location>
        <begin position="207"/>
        <end position="293"/>
    </location>
</feature>
<dbReference type="InterPro" id="IPR007110">
    <property type="entry name" value="Ig-like_dom"/>
</dbReference>
<dbReference type="PANTHER" id="PTHR16675">
    <property type="entry name" value="MHC CLASS I-RELATED"/>
    <property type="match status" value="1"/>
</dbReference>
<evidence type="ECO:0000256" key="7">
    <source>
        <dbReference type="ARBA" id="ARBA00022989"/>
    </source>
</evidence>
<organism evidence="14 15">
    <name type="scientific">Erinaceus europaeus</name>
    <name type="common">Western European hedgehog</name>
    <dbReference type="NCBI Taxonomy" id="9365"/>
    <lineage>
        <taxon>Eukaryota</taxon>
        <taxon>Metazoa</taxon>
        <taxon>Chordata</taxon>
        <taxon>Craniata</taxon>
        <taxon>Vertebrata</taxon>
        <taxon>Euteleostomi</taxon>
        <taxon>Mammalia</taxon>
        <taxon>Eutheria</taxon>
        <taxon>Laurasiatheria</taxon>
        <taxon>Eulipotyphla</taxon>
        <taxon>Erinaceidae</taxon>
        <taxon>Erinaceinae</taxon>
        <taxon>Erinaceus</taxon>
    </lineage>
</organism>
<keyword evidence="4" id="KW-0490">MHC I</keyword>
<dbReference type="GO" id="GO:0005615">
    <property type="term" value="C:extracellular space"/>
    <property type="evidence" value="ECO:0007669"/>
    <property type="project" value="TreeGrafter"/>
</dbReference>
<dbReference type="InterPro" id="IPR013783">
    <property type="entry name" value="Ig-like_fold"/>
</dbReference>
<dbReference type="GO" id="GO:0042612">
    <property type="term" value="C:MHC class I protein complex"/>
    <property type="evidence" value="ECO:0007669"/>
    <property type="project" value="UniProtKB-KW"/>
</dbReference>
<dbReference type="InParanoid" id="A0A1S3WWJ1"/>
<dbReference type="GO" id="GO:0001916">
    <property type="term" value="P:positive regulation of T cell mediated cytotoxicity"/>
    <property type="evidence" value="ECO:0007669"/>
    <property type="project" value="TreeGrafter"/>
</dbReference>
<dbReference type="InterPro" id="IPR011162">
    <property type="entry name" value="MHC_I/II-like_Ag-recog"/>
</dbReference>
<dbReference type="SUPFAM" id="SSF54452">
    <property type="entry name" value="MHC antigen-recognition domain"/>
    <property type="match status" value="1"/>
</dbReference>
<dbReference type="PRINTS" id="PR01638">
    <property type="entry name" value="MHCCLASSI"/>
</dbReference>
<dbReference type="InterPro" id="IPR011161">
    <property type="entry name" value="MHC_I-like_Ag-recog"/>
</dbReference>
<dbReference type="AlphaFoldDB" id="A0A1S3WWJ1"/>
<evidence type="ECO:0000313" key="14">
    <source>
        <dbReference type="Proteomes" id="UP001652624"/>
    </source>
</evidence>
<dbReference type="GO" id="GO:0030670">
    <property type="term" value="C:phagocytic vesicle membrane"/>
    <property type="evidence" value="ECO:0007669"/>
    <property type="project" value="UniProtKB-ARBA"/>
</dbReference>
<dbReference type="InterPro" id="IPR037055">
    <property type="entry name" value="MHC_I-like_Ag-recog_sf"/>
</dbReference>
<evidence type="ECO:0000256" key="8">
    <source>
        <dbReference type="ARBA" id="ARBA00023136"/>
    </source>
</evidence>
<keyword evidence="8 11" id="KW-0472">Membrane</keyword>
<keyword evidence="14" id="KW-1185">Reference proteome</keyword>
<evidence type="ECO:0000256" key="11">
    <source>
        <dbReference type="SAM" id="Phobius"/>
    </source>
</evidence>
<gene>
    <name evidence="15" type="primary">LOC103128309</name>
</gene>
<dbReference type="FunFam" id="2.60.40.10:FF:000014">
    <property type="entry name" value="H-2 class I histocompatibility antigen, alpha chain"/>
    <property type="match status" value="1"/>
</dbReference>
<evidence type="ECO:0000256" key="3">
    <source>
        <dbReference type="ARBA" id="ARBA00006909"/>
    </source>
</evidence>
<dbReference type="PROSITE" id="PS50835">
    <property type="entry name" value="IG_LIKE"/>
    <property type="match status" value="1"/>
</dbReference>
<dbReference type="RefSeq" id="XP_016050726.1">
    <property type="nucleotide sequence ID" value="XM_016195240.2"/>
</dbReference>
<reference evidence="15" key="1">
    <citation type="submission" date="2025-08" db="UniProtKB">
        <authorList>
            <consortium name="RefSeq"/>
        </authorList>
    </citation>
    <scope>IDENTIFICATION</scope>
</reference>
<dbReference type="GO" id="GO:0002476">
    <property type="term" value="P:antigen processing and presentation of endogenous peptide antigen via MHC class Ib"/>
    <property type="evidence" value="ECO:0007669"/>
    <property type="project" value="TreeGrafter"/>
</dbReference>
<comment type="subcellular location">
    <subcellularLocation>
        <location evidence="2">Membrane</location>
        <topology evidence="2">Single-pass type I membrane protein</topology>
    </subcellularLocation>
</comment>
<evidence type="ECO:0000256" key="12">
    <source>
        <dbReference type="SAM" id="SignalP"/>
    </source>
</evidence>
<dbReference type="Pfam" id="PF00129">
    <property type="entry name" value="MHC_I"/>
    <property type="match status" value="1"/>
</dbReference>
<dbReference type="GO" id="GO:0009897">
    <property type="term" value="C:external side of plasma membrane"/>
    <property type="evidence" value="ECO:0007669"/>
    <property type="project" value="TreeGrafter"/>
</dbReference>
<dbReference type="Pfam" id="PF07654">
    <property type="entry name" value="C1-set"/>
    <property type="match status" value="1"/>
</dbReference>
<dbReference type="PANTHER" id="PTHR16675:SF251">
    <property type="entry name" value="HLA CLASS I HISTOCOMPATIBILITY ANTIGEN, C ALPHA CHAIN"/>
    <property type="match status" value="1"/>
</dbReference>
<dbReference type="GO" id="GO:0042605">
    <property type="term" value="F:peptide antigen binding"/>
    <property type="evidence" value="ECO:0007669"/>
    <property type="project" value="TreeGrafter"/>
</dbReference>
<dbReference type="GeneID" id="103128309"/>
<evidence type="ECO:0000256" key="1">
    <source>
        <dbReference type="ARBA" id="ARBA00002297"/>
    </source>
</evidence>
<dbReference type="PROSITE" id="PS00290">
    <property type="entry name" value="IG_MHC"/>
    <property type="match status" value="1"/>
</dbReference>
<dbReference type="SMART" id="SM00407">
    <property type="entry name" value="IGc1"/>
    <property type="match status" value="1"/>
</dbReference>
<comment type="similarity">
    <text evidence="3 10">Belongs to the MHC class I family.</text>
</comment>
<evidence type="ECO:0000256" key="2">
    <source>
        <dbReference type="ARBA" id="ARBA00004479"/>
    </source>
</evidence>
<evidence type="ECO:0000256" key="6">
    <source>
        <dbReference type="ARBA" id="ARBA00022859"/>
    </source>
</evidence>
<accession>A0A1S3WWJ1</accession>
<keyword evidence="7 11" id="KW-1133">Transmembrane helix</keyword>
<evidence type="ECO:0000259" key="13">
    <source>
        <dbReference type="PROSITE" id="PS50835"/>
    </source>
</evidence>
<dbReference type="GO" id="GO:0002486">
    <property type="term" value="P:antigen processing and presentation of endogenous peptide antigen via MHC class I via ER pathway, TAP-independent"/>
    <property type="evidence" value="ECO:0007669"/>
    <property type="project" value="TreeGrafter"/>
</dbReference>
<keyword evidence="12" id="KW-0732">Signal</keyword>
<evidence type="ECO:0000256" key="5">
    <source>
        <dbReference type="ARBA" id="ARBA00022692"/>
    </source>
</evidence>
<dbReference type="InterPro" id="IPR003597">
    <property type="entry name" value="Ig_C1-set"/>
</dbReference>
<dbReference type="FunFam" id="3.30.500.10:FF:000001">
    <property type="entry name" value="H-2 class I histocompatibility antigen, alpha chain"/>
    <property type="match status" value="1"/>
</dbReference>
<dbReference type="Gene3D" id="3.30.500.10">
    <property type="entry name" value="MHC class I-like antigen recognition-like"/>
    <property type="match status" value="1"/>
</dbReference>
<dbReference type="OrthoDB" id="8936120at2759"/>
<dbReference type="GO" id="GO:0006955">
    <property type="term" value="P:immune response"/>
    <property type="evidence" value="ECO:0007669"/>
    <property type="project" value="TreeGrafter"/>
</dbReference>
<dbReference type="GO" id="GO:0098553">
    <property type="term" value="C:lumenal side of endoplasmic reticulum membrane"/>
    <property type="evidence" value="ECO:0007669"/>
    <property type="project" value="UniProtKB-ARBA"/>
</dbReference>
<dbReference type="InterPro" id="IPR001039">
    <property type="entry name" value="MHC_I_a_a1/a2"/>
</dbReference>
<proteinExistence type="inferred from homology"/>
<dbReference type="eggNOG" id="ENOG502RQEK">
    <property type="taxonomic scope" value="Eukaryota"/>
</dbReference>
<name>A0A1S3WWJ1_ERIEU</name>
<evidence type="ECO:0000256" key="9">
    <source>
        <dbReference type="ARBA" id="ARBA00023180"/>
    </source>
</evidence>
<keyword evidence="9" id="KW-0325">Glycoprotein</keyword>